<name>A0A5B7AKG0_DAVIN</name>
<accession>A0A5B7AKG0</accession>
<dbReference type="PANTHER" id="PTHR46929">
    <property type="entry name" value="EXPRESSED PROTEIN"/>
    <property type="match status" value="1"/>
</dbReference>
<feature type="chain" id="PRO_5022850144" description="Myb/SANT-like domain-containing protein" evidence="2">
    <location>
        <begin position="21"/>
        <end position="465"/>
    </location>
</feature>
<dbReference type="InterPro" id="IPR024752">
    <property type="entry name" value="Myb/SANT-like_dom"/>
</dbReference>
<feature type="compositionally biased region" description="Basic and acidic residues" evidence="1">
    <location>
        <begin position="350"/>
        <end position="364"/>
    </location>
</feature>
<dbReference type="AlphaFoldDB" id="A0A5B7AKG0"/>
<keyword evidence="2" id="KW-0732">Signal</keyword>
<evidence type="ECO:0000313" key="4">
    <source>
        <dbReference type="EMBL" id="MPA57127.1"/>
    </source>
</evidence>
<evidence type="ECO:0000259" key="3">
    <source>
        <dbReference type="Pfam" id="PF12776"/>
    </source>
</evidence>
<evidence type="ECO:0000256" key="1">
    <source>
        <dbReference type="SAM" id="MobiDB-lite"/>
    </source>
</evidence>
<feature type="signal peptide" evidence="2">
    <location>
        <begin position="1"/>
        <end position="20"/>
    </location>
</feature>
<feature type="domain" description="Myb/SANT-like" evidence="3">
    <location>
        <begin position="191"/>
        <end position="283"/>
    </location>
</feature>
<sequence length="465" mass="53997">MNIILFLIVGLLEVQGAGMAEDSSSSGDNLRANWTPPMDQYFIELLLDQVRGGNKTGNVFSKQAWAEMIALFNDKFGFRHDTDVLKNRYKRLRKQYNDIKILNQSGFIWDATRQMVKADDQMWDNYIKAHPDMQTYRTKVVPHYDELCIIFGHAVADGRYSLSCFDVDYDNEAKILDDQTPPKDDRAKIDWSPTMDEYLIQLMLEHVHKGNKVGHTFKKKAWIHMITEFNTKFGFQYGKVILKNRYNVLRRQYNTIKFLLGRNGFSWDETQQMVIADDRVWNSAIKARRYFRRYRNKTILYYADMCVIYGNETNLMNNIACHNLSSENGTPAKNTGGVAMLIIDTNTTDKACEERSDRGSDKNSQKRRQPATEKTFQQSKKARVDEGMADALREMAQAVTTLTKKDNDNFISTKSVIDALQAIPDIDEDFLLDACDFLEDEKRARMFLAFDGTLRKKWLMRKLRP</sequence>
<protein>
    <recommendedName>
        <fullName evidence="3">Myb/SANT-like domain-containing protein</fullName>
    </recommendedName>
</protein>
<feature type="region of interest" description="Disordered" evidence="1">
    <location>
        <begin position="350"/>
        <end position="380"/>
    </location>
</feature>
<organism evidence="4">
    <name type="scientific">Davidia involucrata</name>
    <name type="common">Dove tree</name>
    <dbReference type="NCBI Taxonomy" id="16924"/>
    <lineage>
        <taxon>Eukaryota</taxon>
        <taxon>Viridiplantae</taxon>
        <taxon>Streptophyta</taxon>
        <taxon>Embryophyta</taxon>
        <taxon>Tracheophyta</taxon>
        <taxon>Spermatophyta</taxon>
        <taxon>Magnoliopsida</taxon>
        <taxon>eudicotyledons</taxon>
        <taxon>Gunneridae</taxon>
        <taxon>Pentapetalae</taxon>
        <taxon>asterids</taxon>
        <taxon>Cornales</taxon>
        <taxon>Nyssaceae</taxon>
        <taxon>Davidia</taxon>
    </lineage>
</organism>
<gene>
    <name evidence="4" type="ORF">Din_026568</name>
</gene>
<evidence type="ECO:0000256" key="2">
    <source>
        <dbReference type="SAM" id="SignalP"/>
    </source>
</evidence>
<reference evidence="4" key="1">
    <citation type="submission" date="2019-08" db="EMBL/GenBank/DDBJ databases">
        <title>Reference gene set and small RNA set construction with multiple tissues from Davidia involucrata Baill.</title>
        <authorList>
            <person name="Yang H."/>
            <person name="Zhou C."/>
            <person name="Li G."/>
            <person name="Wang J."/>
            <person name="Gao P."/>
            <person name="Wang M."/>
            <person name="Wang R."/>
            <person name="Zhao Y."/>
        </authorList>
    </citation>
    <scope>NUCLEOTIDE SEQUENCE</scope>
    <source>
        <tissue evidence="4">Mixed with DoveR01_LX</tissue>
    </source>
</reference>
<dbReference type="Pfam" id="PF12776">
    <property type="entry name" value="Myb_DNA-bind_3"/>
    <property type="match status" value="2"/>
</dbReference>
<dbReference type="EMBL" id="GHES01026568">
    <property type="protein sequence ID" value="MPA57127.1"/>
    <property type="molecule type" value="Transcribed_RNA"/>
</dbReference>
<proteinExistence type="predicted"/>
<dbReference type="PANTHER" id="PTHR46929:SF33">
    <property type="entry name" value="L10-INTERACTING MYB DOMAIN-CONTAINING PROTEIN-LIKE ISOFORM X1"/>
    <property type="match status" value="1"/>
</dbReference>
<feature type="domain" description="Myb/SANT-like" evidence="3">
    <location>
        <begin position="33"/>
        <end position="126"/>
    </location>
</feature>